<evidence type="ECO:0000256" key="8">
    <source>
        <dbReference type="ARBA" id="ARBA00022848"/>
    </source>
</evidence>
<dbReference type="EMBL" id="KQ435041">
    <property type="protein sequence ID" value="KZC14177.1"/>
    <property type="molecule type" value="Genomic_DNA"/>
</dbReference>
<dbReference type="InterPro" id="IPR002401">
    <property type="entry name" value="Cyt_P450_E_grp-I"/>
</dbReference>
<keyword evidence="7" id="KW-0256">Endoplasmic reticulum</keyword>
<dbReference type="PRINTS" id="PR00385">
    <property type="entry name" value="P450"/>
</dbReference>
<dbReference type="Pfam" id="PF00067">
    <property type="entry name" value="p450"/>
    <property type="match status" value="2"/>
</dbReference>
<evidence type="ECO:0000256" key="3">
    <source>
        <dbReference type="ARBA" id="ARBA00004406"/>
    </source>
</evidence>
<dbReference type="InterPro" id="IPR001128">
    <property type="entry name" value="Cyt_P450"/>
</dbReference>
<keyword evidence="8" id="KW-0492">Microsome</keyword>
<keyword evidence="11" id="KW-0503">Monooxygenase</keyword>
<evidence type="ECO:0000256" key="10">
    <source>
        <dbReference type="ARBA" id="ARBA00023004"/>
    </source>
</evidence>
<evidence type="ECO:0000256" key="13">
    <source>
        <dbReference type="PIRSR" id="PIRSR602401-1"/>
    </source>
</evidence>
<evidence type="ECO:0000313" key="14">
    <source>
        <dbReference type="EMBL" id="KZC14177.1"/>
    </source>
</evidence>
<keyword evidence="6 13" id="KW-0479">Metal-binding</keyword>
<dbReference type="PANTHER" id="PTHR24292:SF45">
    <property type="entry name" value="CYTOCHROME P450 6G1-RELATED"/>
    <property type="match status" value="1"/>
</dbReference>
<dbReference type="AlphaFoldDB" id="A0A154PR00"/>
<organism evidence="14 15">
    <name type="scientific">Dufourea novaeangliae</name>
    <name type="common">Sweat bee</name>
    <dbReference type="NCBI Taxonomy" id="178035"/>
    <lineage>
        <taxon>Eukaryota</taxon>
        <taxon>Metazoa</taxon>
        <taxon>Ecdysozoa</taxon>
        <taxon>Arthropoda</taxon>
        <taxon>Hexapoda</taxon>
        <taxon>Insecta</taxon>
        <taxon>Pterygota</taxon>
        <taxon>Neoptera</taxon>
        <taxon>Endopterygota</taxon>
        <taxon>Hymenoptera</taxon>
        <taxon>Apocrita</taxon>
        <taxon>Aculeata</taxon>
        <taxon>Apoidea</taxon>
        <taxon>Anthophila</taxon>
        <taxon>Halictidae</taxon>
        <taxon>Rophitinae</taxon>
        <taxon>Dufourea</taxon>
    </lineage>
</organism>
<dbReference type="FunFam" id="1.10.630.10:FF:000042">
    <property type="entry name" value="Cytochrome P450"/>
    <property type="match status" value="1"/>
</dbReference>
<proteinExistence type="inferred from homology"/>
<evidence type="ECO:0000256" key="4">
    <source>
        <dbReference type="ARBA" id="ARBA00010617"/>
    </source>
</evidence>
<evidence type="ECO:0000256" key="1">
    <source>
        <dbReference type="ARBA" id="ARBA00001971"/>
    </source>
</evidence>
<comment type="subcellular location">
    <subcellularLocation>
        <location evidence="3">Endoplasmic reticulum membrane</location>
        <topology evidence="3">Peripheral membrane protein</topology>
    </subcellularLocation>
    <subcellularLocation>
        <location evidence="2">Microsome membrane</location>
        <topology evidence="2">Peripheral membrane protein</topology>
    </subcellularLocation>
</comment>
<comment type="cofactor">
    <cofactor evidence="1 13">
        <name>heme</name>
        <dbReference type="ChEBI" id="CHEBI:30413"/>
    </cofactor>
</comment>
<dbReference type="PROSITE" id="PS00086">
    <property type="entry name" value="CYTOCHROME_P450"/>
    <property type="match status" value="1"/>
</dbReference>
<evidence type="ECO:0000313" key="15">
    <source>
        <dbReference type="Proteomes" id="UP000076502"/>
    </source>
</evidence>
<keyword evidence="9" id="KW-0560">Oxidoreductase</keyword>
<dbReference type="PANTHER" id="PTHR24292">
    <property type="entry name" value="CYTOCHROME P450"/>
    <property type="match status" value="1"/>
</dbReference>
<evidence type="ECO:0000256" key="11">
    <source>
        <dbReference type="ARBA" id="ARBA00023033"/>
    </source>
</evidence>
<keyword evidence="10 13" id="KW-0408">Iron</keyword>
<dbReference type="GO" id="GO:0004497">
    <property type="term" value="F:monooxygenase activity"/>
    <property type="evidence" value="ECO:0007669"/>
    <property type="project" value="UniProtKB-KW"/>
</dbReference>
<dbReference type="GO" id="GO:0020037">
    <property type="term" value="F:heme binding"/>
    <property type="evidence" value="ECO:0007669"/>
    <property type="project" value="InterPro"/>
</dbReference>
<sequence length="1159" mass="132271">MYATRNFKYWQKRGVLEFPPMPFVGNFAECMLMKKTPADFVKDMYDKSKGLRYMGFYIFDKPFLLIRDPELVKHVLVKDFNVFCDRYASSNVNDRLGYVNGFTIKNPAWKTLRAKITPAFTAGKLRKMFQLMTVIADDLDDYLDSQKLENGKVLEIKDLCTNFTIDLIASTGFGLQVNSIKDSNAPFRKYGKKIFGRGIVRGLEFLIIFFMPQLCKYLPVQFYGKETTVFFRTVLWEVINERIKSGQKRNDFVDLLIELYKTHEKDGDLGGFQFSGDDLVGPAAGFFTGGFETSSTAMSFSLYELALNMDVQRALRKEILQALEESGGKLTFDMVSGLPLLDMVFSETLRMYPPLGFLERVGVTDYKIPNSDLILEKGIPVYMSMTGLQYDPEYYSDPMKFNPMRFSKENAEKIRNFTYIPFGEGPHNCTGMRLGQLQTKLGLIQVLRKYEVTTCDKTLIPMVLDPKGFSAQPIGGLYLNVQKVTTEADSSEMALLTPYWGLDGIILFASLMVAAYMYATRNFKYWAKRGIMEIPPTPFLGNFKECLLLKKSPSDFVKDLYDQSKGLRYMGFYIFDKPFFLIRDPELIKHVLVKDFNVFKDRYASPDVTDRLGYANVFMIKNPSWRILRTKLTPIFTTGRLKKMFDLMIVVANDLDEHLEGQKLQNGKVLEMKDLCANFTTDMIASTAFGLQVNSLKNSHVPFREYGRKIFDYTVYRCAEFLTIFFLPQLTKYTGAKFFGKEATTFLRSVFWDVINQRMQSGEKRNDLIDILIELKQKHESEGDLGGFQFSGDDLAAQAAIFYIGGFETSSSFMCFTLYELALDMHVQRTLRKEIVEALEETDGKITLYLFGRNCSENVKEQLSSSQIITLPYLDMVVSETLRKYPSLGFLDRIAMTDYKIPDSDLVLEKGTPVYISMNGIHNDPEYYPDPEKYDPLRFTDENKQKRPNFTYFPFGEGPHNCIATTMICIANLQFHANRDLVSSATLIQTTILPNIAGRWADITANIQTTTTNTGEYSEQIFSNDSTSEDAEPFVAALLSTQFVLGLFFFFGGPPTCNPHAARLWTTNDSKSLYDRTTCAIEQVVRFDYPIVPTAIATQLFPEFEESKSKPEADGILRLDQFRIDATNYPGSRTITRNLHTPTPSENMIACPGPYLLTV</sequence>
<dbReference type="GO" id="GO:0005506">
    <property type="term" value="F:iron ion binding"/>
    <property type="evidence" value="ECO:0007669"/>
    <property type="project" value="InterPro"/>
</dbReference>
<dbReference type="Gene3D" id="1.10.630.10">
    <property type="entry name" value="Cytochrome P450"/>
    <property type="match status" value="2"/>
</dbReference>
<dbReference type="CDD" id="cd11056">
    <property type="entry name" value="CYP6-like"/>
    <property type="match status" value="2"/>
</dbReference>
<dbReference type="STRING" id="178035.A0A154PR00"/>
<dbReference type="InterPro" id="IPR050476">
    <property type="entry name" value="Insect_CytP450_Detox"/>
</dbReference>
<evidence type="ECO:0000256" key="7">
    <source>
        <dbReference type="ARBA" id="ARBA00022824"/>
    </source>
</evidence>
<feature type="binding site" description="axial binding residue" evidence="13">
    <location>
        <position position="429"/>
    </location>
    <ligand>
        <name>heme</name>
        <dbReference type="ChEBI" id="CHEBI:30413"/>
    </ligand>
    <ligandPart>
        <name>Fe</name>
        <dbReference type="ChEBI" id="CHEBI:18248"/>
    </ligandPart>
</feature>
<comment type="similarity">
    <text evidence="4">Belongs to the cytochrome P450 family.</text>
</comment>
<keyword evidence="12" id="KW-0472">Membrane</keyword>
<keyword evidence="15" id="KW-1185">Reference proteome</keyword>
<dbReference type="SUPFAM" id="SSF48264">
    <property type="entry name" value="Cytochrome P450"/>
    <property type="match status" value="2"/>
</dbReference>
<evidence type="ECO:0000256" key="2">
    <source>
        <dbReference type="ARBA" id="ARBA00004174"/>
    </source>
</evidence>
<dbReference type="GO" id="GO:0016705">
    <property type="term" value="F:oxidoreductase activity, acting on paired donors, with incorporation or reduction of molecular oxygen"/>
    <property type="evidence" value="ECO:0007669"/>
    <property type="project" value="InterPro"/>
</dbReference>
<evidence type="ECO:0000256" key="9">
    <source>
        <dbReference type="ARBA" id="ARBA00023002"/>
    </source>
</evidence>
<name>A0A154PR00_DUFNO</name>
<dbReference type="Proteomes" id="UP000076502">
    <property type="component" value="Unassembled WGS sequence"/>
</dbReference>
<evidence type="ECO:0000256" key="12">
    <source>
        <dbReference type="ARBA" id="ARBA00023136"/>
    </source>
</evidence>
<dbReference type="InterPro" id="IPR017972">
    <property type="entry name" value="Cyt_P450_CS"/>
</dbReference>
<accession>A0A154PR00</accession>
<dbReference type="OrthoDB" id="2789670at2759"/>
<reference evidence="14 15" key="1">
    <citation type="submission" date="2015-07" db="EMBL/GenBank/DDBJ databases">
        <title>The genome of Dufourea novaeangliae.</title>
        <authorList>
            <person name="Pan H."/>
            <person name="Kapheim K."/>
        </authorList>
    </citation>
    <scope>NUCLEOTIDE SEQUENCE [LARGE SCALE GENOMIC DNA]</scope>
    <source>
        <strain evidence="14">0120121106</strain>
        <tissue evidence="14">Whole body</tissue>
    </source>
</reference>
<evidence type="ECO:0000256" key="6">
    <source>
        <dbReference type="ARBA" id="ARBA00022723"/>
    </source>
</evidence>
<gene>
    <name evidence="14" type="ORF">WN55_06553</name>
</gene>
<keyword evidence="5 13" id="KW-0349">Heme</keyword>
<protein>
    <submittedName>
        <fullName evidence="14">Cytochrome P450 6k1</fullName>
    </submittedName>
</protein>
<evidence type="ECO:0000256" key="5">
    <source>
        <dbReference type="ARBA" id="ARBA00022617"/>
    </source>
</evidence>
<dbReference type="FunFam" id="1.10.630.10:FF:000003">
    <property type="entry name" value="cytochrome P450 3A12-like isoform X2"/>
    <property type="match status" value="1"/>
</dbReference>
<dbReference type="GO" id="GO:0005789">
    <property type="term" value="C:endoplasmic reticulum membrane"/>
    <property type="evidence" value="ECO:0007669"/>
    <property type="project" value="UniProtKB-SubCell"/>
</dbReference>
<dbReference type="PRINTS" id="PR00463">
    <property type="entry name" value="EP450I"/>
</dbReference>
<dbReference type="InterPro" id="IPR036396">
    <property type="entry name" value="Cyt_P450_sf"/>
</dbReference>